<feature type="region of interest" description="Disordered" evidence="1">
    <location>
        <begin position="337"/>
        <end position="402"/>
    </location>
</feature>
<name>A0AAE8SRJ9_9PEZI</name>
<dbReference type="Proteomes" id="UP001187682">
    <property type="component" value="Unassembled WGS sequence"/>
</dbReference>
<reference evidence="2" key="1">
    <citation type="submission" date="2018-03" db="EMBL/GenBank/DDBJ databases">
        <authorList>
            <person name="Guldener U."/>
        </authorList>
    </citation>
    <scope>NUCLEOTIDE SEQUENCE</scope>
</reference>
<evidence type="ECO:0000313" key="3">
    <source>
        <dbReference type="Proteomes" id="UP001187682"/>
    </source>
</evidence>
<sequence length="569" mass="62295">MGRQGPLTALALVCRHAAREPLILQLASYLPGLEPISPTDPLANAYISLKGRSPYDDVVQGEGEEDTRGPTQMYDEKGRPVNPETKRLNREIVRSHNEVMHVIGVAEPDPSSNDAEILAARRYMLYEQIIGERMGRLNDTLMEVGVWGFWGLRRRVMVYKPFSYKPFWKLATTCREEIPRPLTGLLLAGLPTQLAWKALDWLKNNFIGRLALPEPLWILEECLGAYIHTHLAAYIFLQRSGIISEFRLPGPAFFIPFTPSSPISAPSPPADLSVSSILAWCGAAAINVGPILLVALWRKLYSRAVASLGLTIFLRLPYIKLIIEPQTAAADTIPDPAALFQRSGGEPAEESGTAETPGSQRADSSEEGGQQSSQNNTSGASRRPSAFSGRGDDYGSEEEDNGAISGTLISFDVEATESADAAPQGAQGVWSAELRPTAGTDGRSQGGQQAVYLRNALSKQPLVHAAKILSRLATCILLSPLEATAYRTLARSYGLRRGLSMSQLWEPSFFGTVNWAWAANYLAVELLHFSLQSDIWAGVTFLGRSYHLTPEAWSEMTPEEHAGFVRGFE</sequence>
<feature type="region of interest" description="Disordered" evidence="1">
    <location>
        <begin position="56"/>
        <end position="82"/>
    </location>
</feature>
<comment type="caution">
    <text evidence="2">The sequence shown here is derived from an EMBL/GenBank/DDBJ whole genome shotgun (WGS) entry which is preliminary data.</text>
</comment>
<accession>A0AAE8SRJ9</accession>
<feature type="compositionally biased region" description="Polar residues" evidence="1">
    <location>
        <begin position="353"/>
        <end position="362"/>
    </location>
</feature>
<dbReference type="EMBL" id="ONZQ02000001">
    <property type="protein sequence ID" value="SPN97617.1"/>
    <property type="molecule type" value="Genomic_DNA"/>
</dbReference>
<gene>
    <name evidence="2" type="ORF">DNG_01129</name>
</gene>
<organism evidence="2 3">
    <name type="scientific">Cephalotrichum gorgonifer</name>
    <dbReference type="NCBI Taxonomy" id="2041049"/>
    <lineage>
        <taxon>Eukaryota</taxon>
        <taxon>Fungi</taxon>
        <taxon>Dikarya</taxon>
        <taxon>Ascomycota</taxon>
        <taxon>Pezizomycotina</taxon>
        <taxon>Sordariomycetes</taxon>
        <taxon>Hypocreomycetidae</taxon>
        <taxon>Microascales</taxon>
        <taxon>Microascaceae</taxon>
        <taxon>Cephalotrichum</taxon>
    </lineage>
</organism>
<keyword evidence="3" id="KW-1185">Reference proteome</keyword>
<dbReference type="AlphaFoldDB" id="A0AAE8SRJ9"/>
<proteinExistence type="predicted"/>
<evidence type="ECO:0000256" key="1">
    <source>
        <dbReference type="SAM" id="MobiDB-lite"/>
    </source>
</evidence>
<evidence type="ECO:0000313" key="2">
    <source>
        <dbReference type="EMBL" id="SPN97617.1"/>
    </source>
</evidence>
<protein>
    <submittedName>
        <fullName evidence="2">Uncharacterized protein</fullName>
    </submittedName>
</protein>